<protein>
    <recommendedName>
        <fullName evidence="9">Right handed beta helix domain-containing protein</fullName>
    </recommendedName>
</protein>
<keyword evidence="4" id="KW-0479">Metal-binding</keyword>
<comment type="subcellular location">
    <subcellularLocation>
        <location evidence="2">Secreted</location>
    </subcellularLocation>
</comment>
<dbReference type="InterPro" id="IPR052052">
    <property type="entry name" value="Polysaccharide_Lyase_9"/>
</dbReference>
<proteinExistence type="inferred from homology"/>
<evidence type="ECO:0000256" key="4">
    <source>
        <dbReference type="ARBA" id="ARBA00022723"/>
    </source>
</evidence>
<keyword evidence="6" id="KW-0106">Calcium</keyword>
<evidence type="ECO:0000313" key="11">
    <source>
        <dbReference type="Proteomes" id="UP000320386"/>
    </source>
</evidence>
<organism evidence="10 11">
    <name type="scientific">Mucisphaera calidilacus</name>
    <dbReference type="NCBI Taxonomy" id="2527982"/>
    <lineage>
        <taxon>Bacteria</taxon>
        <taxon>Pseudomonadati</taxon>
        <taxon>Planctomycetota</taxon>
        <taxon>Phycisphaerae</taxon>
        <taxon>Phycisphaerales</taxon>
        <taxon>Phycisphaeraceae</taxon>
        <taxon>Mucisphaera</taxon>
    </lineage>
</organism>
<dbReference type="InterPro" id="IPR012334">
    <property type="entry name" value="Pectin_lyas_fold"/>
</dbReference>
<dbReference type="InterPro" id="IPR006626">
    <property type="entry name" value="PbH1"/>
</dbReference>
<comment type="cofactor">
    <cofactor evidence="1">
        <name>Ca(2+)</name>
        <dbReference type="ChEBI" id="CHEBI:29108"/>
    </cofactor>
</comment>
<keyword evidence="3" id="KW-0964">Secreted</keyword>
<dbReference type="KEGG" id="mcad:Pan265_03460"/>
<dbReference type="Proteomes" id="UP000320386">
    <property type="component" value="Chromosome"/>
</dbReference>
<keyword evidence="11" id="KW-1185">Reference proteome</keyword>
<keyword evidence="5" id="KW-0732">Signal</keyword>
<evidence type="ECO:0000256" key="2">
    <source>
        <dbReference type="ARBA" id="ARBA00004613"/>
    </source>
</evidence>
<dbReference type="InterPro" id="IPR011050">
    <property type="entry name" value="Pectin_lyase_fold/virulence"/>
</dbReference>
<dbReference type="GO" id="GO:0005576">
    <property type="term" value="C:extracellular region"/>
    <property type="evidence" value="ECO:0007669"/>
    <property type="project" value="UniProtKB-SubCell"/>
</dbReference>
<evidence type="ECO:0000256" key="8">
    <source>
        <dbReference type="ARBA" id="ARBA00038263"/>
    </source>
</evidence>
<dbReference type="SMART" id="SM00710">
    <property type="entry name" value="PbH1"/>
    <property type="match status" value="5"/>
</dbReference>
<dbReference type="Gene3D" id="2.160.20.10">
    <property type="entry name" value="Single-stranded right-handed beta-helix, Pectin lyase-like"/>
    <property type="match status" value="1"/>
</dbReference>
<evidence type="ECO:0000256" key="5">
    <source>
        <dbReference type="ARBA" id="ARBA00022729"/>
    </source>
</evidence>
<dbReference type="PANTHER" id="PTHR40088:SF1">
    <property type="entry name" value="PECTATE LYASE PEL9"/>
    <property type="match status" value="1"/>
</dbReference>
<reference evidence="10 11" key="1">
    <citation type="submission" date="2019-02" db="EMBL/GenBank/DDBJ databases">
        <title>Deep-cultivation of Planctomycetes and their phenomic and genomic characterization uncovers novel biology.</title>
        <authorList>
            <person name="Wiegand S."/>
            <person name="Jogler M."/>
            <person name="Boedeker C."/>
            <person name="Pinto D."/>
            <person name="Vollmers J."/>
            <person name="Rivas-Marin E."/>
            <person name="Kohn T."/>
            <person name="Peeters S.H."/>
            <person name="Heuer A."/>
            <person name="Rast P."/>
            <person name="Oberbeckmann S."/>
            <person name="Bunk B."/>
            <person name="Jeske O."/>
            <person name="Meyerdierks A."/>
            <person name="Storesund J.E."/>
            <person name="Kallscheuer N."/>
            <person name="Luecker S."/>
            <person name="Lage O.M."/>
            <person name="Pohl T."/>
            <person name="Merkel B.J."/>
            <person name="Hornburger P."/>
            <person name="Mueller R.-W."/>
            <person name="Bruemmer F."/>
            <person name="Labrenz M."/>
            <person name="Spormann A.M."/>
            <person name="Op den Camp H."/>
            <person name="Overmann J."/>
            <person name="Amann R."/>
            <person name="Jetten M.S.M."/>
            <person name="Mascher T."/>
            <person name="Medema M.H."/>
            <person name="Devos D.P."/>
            <person name="Kaster A.-K."/>
            <person name="Ovreas L."/>
            <person name="Rohde M."/>
            <person name="Galperin M.Y."/>
            <person name="Jogler C."/>
        </authorList>
    </citation>
    <scope>NUCLEOTIDE SEQUENCE [LARGE SCALE GENOMIC DNA]</scope>
    <source>
        <strain evidence="10 11">Pan265</strain>
    </source>
</reference>
<evidence type="ECO:0000259" key="9">
    <source>
        <dbReference type="Pfam" id="PF13229"/>
    </source>
</evidence>
<dbReference type="OrthoDB" id="249127at2"/>
<comment type="similarity">
    <text evidence="8">Belongs to the polysaccharide lyase 9 family.</text>
</comment>
<sequence length="500" mass="55045" precursor="true">MKTRATSTQPHTLLIGILMALLAGHTPCLAQLIDDAPLARFAENAPSSPLPYDIRAEGLNGTTYYVSPLGSDNNPGTLGRPLRTLQAAADRAQPGDTVLARAGTYSAQDSYATLIITTTGTPEQWIRYANYPGERPLIRFNSLRGIAIRGASHIVIEGFELDGRSREVDPEEALAHATGFKGDDHSQTHFFSVGIRVENTEQNLPHHVIIRDNFIHHCSGGGIATARADYLLIENNHVYKTSLYTPWAGSGISVWESHNHDDRQDVYRTVVKDNISHHNNNLVPFWIQKKVTDGNGIIMDALKTAQGIIEDDYTKPYSGRILIANNVCMFNGGRGINLYESDRVDVVHNTLYHNGQRENSTNEIELGRADNVSVYNNIIVPIPGERAIGGYQSTGLRAGHNLVDGAGKSDFTYGQNTRDEDPRFVTLPDEVAEPLAVRLLLRHTLVPRHGSPAIGAASLDWRLHTDRVGTWRNPDRPVDIGAYQSITTDATPDNVETNEE</sequence>
<evidence type="ECO:0000256" key="6">
    <source>
        <dbReference type="ARBA" id="ARBA00022837"/>
    </source>
</evidence>
<name>A0A518BU60_9BACT</name>
<dbReference type="SUPFAM" id="SSF51126">
    <property type="entry name" value="Pectin lyase-like"/>
    <property type="match status" value="1"/>
</dbReference>
<feature type="domain" description="Right handed beta helix" evidence="9">
    <location>
        <begin position="191"/>
        <end position="294"/>
    </location>
</feature>
<keyword evidence="7" id="KW-0456">Lyase</keyword>
<dbReference type="AlphaFoldDB" id="A0A518BU60"/>
<dbReference type="Pfam" id="PF13229">
    <property type="entry name" value="Beta_helix"/>
    <property type="match status" value="1"/>
</dbReference>
<dbReference type="PANTHER" id="PTHR40088">
    <property type="entry name" value="PECTATE LYASE (EUROFUNG)"/>
    <property type="match status" value="1"/>
</dbReference>
<dbReference type="GO" id="GO:0046872">
    <property type="term" value="F:metal ion binding"/>
    <property type="evidence" value="ECO:0007669"/>
    <property type="project" value="UniProtKB-KW"/>
</dbReference>
<gene>
    <name evidence="10" type="ORF">Pan265_03460</name>
</gene>
<dbReference type="RefSeq" id="WP_145444683.1">
    <property type="nucleotide sequence ID" value="NZ_CP036280.1"/>
</dbReference>
<evidence type="ECO:0000313" key="10">
    <source>
        <dbReference type="EMBL" id="QDU70518.1"/>
    </source>
</evidence>
<dbReference type="InterPro" id="IPR039448">
    <property type="entry name" value="Beta_helix"/>
</dbReference>
<dbReference type="EMBL" id="CP036280">
    <property type="protein sequence ID" value="QDU70518.1"/>
    <property type="molecule type" value="Genomic_DNA"/>
</dbReference>
<evidence type="ECO:0000256" key="3">
    <source>
        <dbReference type="ARBA" id="ARBA00022525"/>
    </source>
</evidence>
<dbReference type="GO" id="GO:0016837">
    <property type="term" value="F:carbon-oxygen lyase activity, acting on polysaccharides"/>
    <property type="evidence" value="ECO:0007669"/>
    <property type="project" value="TreeGrafter"/>
</dbReference>
<evidence type="ECO:0000256" key="1">
    <source>
        <dbReference type="ARBA" id="ARBA00001913"/>
    </source>
</evidence>
<accession>A0A518BU60</accession>
<evidence type="ECO:0000256" key="7">
    <source>
        <dbReference type="ARBA" id="ARBA00023239"/>
    </source>
</evidence>